<keyword evidence="2" id="KW-1185">Reference proteome</keyword>
<feature type="non-terminal residue" evidence="1">
    <location>
        <position position="1"/>
    </location>
</feature>
<dbReference type="Proteomes" id="UP000789702">
    <property type="component" value="Unassembled WGS sequence"/>
</dbReference>
<reference evidence="1" key="1">
    <citation type="submission" date="2021-06" db="EMBL/GenBank/DDBJ databases">
        <authorList>
            <person name="Kallberg Y."/>
            <person name="Tangrot J."/>
            <person name="Rosling A."/>
        </authorList>
    </citation>
    <scope>NUCLEOTIDE SEQUENCE</scope>
    <source>
        <strain evidence="1">IL203A</strain>
    </source>
</reference>
<evidence type="ECO:0000313" key="1">
    <source>
        <dbReference type="EMBL" id="CAG8472598.1"/>
    </source>
</evidence>
<gene>
    <name evidence="1" type="ORF">DHETER_LOCUS1782</name>
</gene>
<organism evidence="1 2">
    <name type="scientific">Dentiscutata heterogama</name>
    <dbReference type="NCBI Taxonomy" id="1316150"/>
    <lineage>
        <taxon>Eukaryota</taxon>
        <taxon>Fungi</taxon>
        <taxon>Fungi incertae sedis</taxon>
        <taxon>Mucoromycota</taxon>
        <taxon>Glomeromycotina</taxon>
        <taxon>Glomeromycetes</taxon>
        <taxon>Diversisporales</taxon>
        <taxon>Gigasporaceae</taxon>
        <taxon>Dentiscutata</taxon>
    </lineage>
</organism>
<comment type="caution">
    <text evidence="1">The sequence shown here is derived from an EMBL/GenBank/DDBJ whole genome shotgun (WGS) entry which is preliminary data.</text>
</comment>
<protein>
    <submittedName>
        <fullName evidence="1">3518_t:CDS:1</fullName>
    </submittedName>
</protein>
<accession>A0ACA9KGP0</accession>
<evidence type="ECO:0000313" key="2">
    <source>
        <dbReference type="Proteomes" id="UP000789702"/>
    </source>
</evidence>
<sequence length="307" mass="36350">GKAWMKMLNESYGDLFELYIGNNRVINICKAEYMEKLFISSSKNNKFPHRFGHSEGLKELGDNDVGLIGNANLECWKSSRLFFNSMLLPSFCERACDAVNRLWKEMESNWSSYYNDSKNEFEIDMTEWIRKFTASMTFELNLGIKTSLIQENKNLISMLDMYLTSLEWFLIHPYWMRHYIPFMRAHTKRLLKNRDDLFDIISKIINERRKEIENSLINKDGKAEQMNDMLSMMIISNTSLIVDNSADDLSPGRKFGSIMVKGMMTMLYRKYDVELVCEEDIKYYRDYLLAYYQNFVTKLKPRNDQNS</sequence>
<proteinExistence type="predicted"/>
<dbReference type="EMBL" id="CAJVPU010001144">
    <property type="protein sequence ID" value="CAG8472598.1"/>
    <property type="molecule type" value="Genomic_DNA"/>
</dbReference>
<name>A0ACA9KGP0_9GLOM</name>